<evidence type="ECO:0000313" key="1">
    <source>
        <dbReference type="EMBL" id="RMQ47612.1"/>
    </source>
</evidence>
<organism evidence="1 2">
    <name type="scientific">Pseudomonas cichorii</name>
    <dbReference type="NCBI Taxonomy" id="36746"/>
    <lineage>
        <taxon>Bacteria</taxon>
        <taxon>Pseudomonadati</taxon>
        <taxon>Pseudomonadota</taxon>
        <taxon>Gammaproteobacteria</taxon>
        <taxon>Pseudomonadales</taxon>
        <taxon>Pseudomonadaceae</taxon>
        <taxon>Pseudomonas</taxon>
    </lineage>
</organism>
<dbReference type="RefSeq" id="WP_409077244.1">
    <property type="nucleotide sequence ID" value="NZ_RBRE01000035.1"/>
</dbReference>
<reference evidence="1 2" key="1">
    <citation type="submission" date="2018-08" db="EMBL/GenBank/DDBJ databases">
        <title>Recombination of ecologically and evolutionarily significant loci maintains genetic cohesion in the Pseudomonas syringae species complex.</title>
        <authorList>
            <person name="Dillon M."/>
            <person name="Thakur S."/>
            <person name="Almeida R.N.D."/>
            <person name="Weir B.S."/>
            <person name="Guttman D.S."/>
        </authorList>
    </citation>
    <scope>NUCLEOTIDE SEQUENCE [LARGE SCALE GENOMIC DNA]</scope>
    <source>
        <strain evidence="1 2">ICMP 3353</strain>
    </source>
</reference>
<name>A0A3M4M1F2_PSECI</name>
<dbReference type="EMBL" id="RBRE01000035">
    <property type="protein sequence ID" value="RMQ47612.1"/>
    <property type="molecule type" value="Genomic_DNA"/>
</dbReference>
<dbReference type="SUPFAM" id="SSF101898">
    <property type="entry name" value="NHL repeat"/>
    <property type="match status" value="1"/>
</dbReference>
<proteinExistence type="predicted"/>
<gene>
    <name evidence="1" type="ORF">ALQ04_04113</name>
</gene>
<accession>A0A3M4M1F2</accession>
<dbReference type="Gene3D" id="2.120.10.30">
    <property type="entry name" value="TolB, C-terminal domain"/>
    <property type="match status" value="1"/>
</dbReference>
<dbReference type="Proteomes" id="UP000277236">
    <property type="component" value="Unassembled WGS sequence"/>
</dbReference>
<protein>
    <submittedName>
        <fullName evidence="1">Uncharacterized protein</fullName>
    </submittedName>
</protein>
<evidence type="ECO:0000313" key="2">
    <source>
        <dbReference type="Proteomes" id="UP000277236"/>
    </source>
</evidence>
<sequence length="364" mass="39651">MSDLHSMAMEISLTGSIEIPAQPVERLCRSTLIAEGLLNPRGLCARPDGSLLLSEAGSGLADAPFSGRLSLLRPDPHMPDAWLPAEILAQGFRSMNMQQRMLRDEIMGLSDIAEGDGRYLLSQTDYVQGSKILDIQRSPPEAVFHSRGNLNSLCYYPPRRSWLAVKPDTNQLVEFTEPEGERVLVQLPDLAQGQEAVPVTLVYEPSTRAVLISLFSGELRADPARQGIDFVDKAGQVIRVWPDSGRIEVLISGLQLPTGLALRPDGSVLVLELCNRLLQPLRPEWAGEALHGGFERFSGRLLGCNLQSREVVVLATGLDTPSNLCLLDNAVIVSEGMGLSGRLLPNRANEVVALSGRLRRVALP</sequence>
<dbReference type="AlphaFoldDB" id="A0A3M4M1F2"/>
<comment type="caution">
    <text evidence="1">The sequence shown here is derived from an EMBL/GenBank/DDBJ whole genome shotgun (WGS) entry which is preliminary data.</text>
</comment>
<dbReference type="InterPro" id="IPR011042">
    <property type="entry name" value="6-blade_b-propeller_TolB-like"/>
</dbReference>